<keyword evidence="2" id="KW-1185">Reference proteome</keyword>
<gene>
    <name evidence="1" type="ORF">KSB_77330</name>
</gene>
<name>A0ABQ3V2P9_9CHLR</name>
<evidence type="ECO:0000313" key="2">
    <source>
        <dbReference type="Proteomes" id="UP000654345"/>
    </source>
</evidence>
<dbReference type="RefSeq" id="WP_201375458.1">
    <property type="nucleotide sequence ID" value="NZ_BNJG01000003.1"/>
</dbReference>
<dbReference type="Proteomes" id="UP000654345">
    <property type="component" value="Unassembled WGS sequence"/>
</dbReference>
<protein>
    <submittedName>
        <fullName evidence="1">Uncharacterized protein</fullName>
    </submittedName>
</protein>
<proteinExistence type="predicted"/>
<reference evidence="1 2" key="1">
    <citation type="journal article" date="2021" name="Int. J. Syst. Evol. Microbiol.">
        <title>Reticulibacter mediterranei gen. nov., sp. nov., within the new family Reticulibacteraceae fam. nov., and Ktedonospora formicarum gen. nov., sp. nov., Ktedonobacter robiniae sp. nov., Dictyobacter formicarum sp. nov. and Dictyobacter arantiisoli sp. nov., belonging to the class Ktedonobacteria.</title>
        <authorList>
            <person name="Yabe S."/>
            <person name="Zheng Y."/>
            <person name="Wang C.M."/>
            <person name="Sakai Y."/>
            <person name="Abe K."/>
            <person name="Yokota A."/>
            <person name="Donadio S."/>
            <person name="Cavaletti L."/>
            <person name="Monciardini P."/>
        </authorList>
    </citation>
    <scope>NUCLEOTIDE SEQUENCE [LARGE SCALE GENOMIC DNA]</scope>
    <source>
        <strain evidence="1 2">SOSP1-30</strain>
    </source>
</reference>
<dbReference type="EMBL" id="BNJG01000003">
    <property type="protein sequence ID" value="GHO59258.1"/>
    <property type="molecule type" value="Genomic_DNA"/>
</dbReference>
<evidence type="ECO:0000313" key="1">
    <source>
        <dbReference type="EMBL" id="GHO59258.1"/>
    </source>
</evidence>
<accession>A0ABQ3V2P9</accession>
<organism evidence="1 2">
    <name type="scientific">Ktedonobacter robiniae</name>
    <dbReference type="NCBI Taxonomy" id="2778365"/>
    <lineage>
        <taxon>Bacteria</taxon>
        <taxon>Bacillati</taxon>
        <taxon>Chloroflexota</taxon>
        <taxon>Ktedonobacteria</taxon>
        <taxon>Ktedonobacterales</taxon>
        <taxon>Ktedonobacteraceae</taxon>
        <taxon>Ktedonobacter</taxon>
    </lineage>
</organism>
<sequence length="80" mass="9404">MHLMRSLPPQLLEILPADFLPFLISQVLEVVESEPVVNLLRIFLPELLHHTEALEPLRMQVISQFVSFFQNYYTRQQELG</sequence>
<comment type="caution">
    <text evidence="1">The sequence shown here is derived from an EMBL/GenBank/DDBJ whole genome shotgun (WGS) entry which is preliminary data.</text>
</comment>